<comment type="caution">
    <text evidence="1">The sequence shown here is derived from an EMBL/GenBank/DDBJ whole genome shotgun (WGS) entry which is preliminary data.</text>
</comment>
<sequence>MKKFKELNAYAITDDFKFYLTNVVISHSKEIAIHWLKENSGYLNEEMAKFTVKEFPLDKKVFVRDFGETTAKEMIDEVIQNDTFRKFPIVAFWIEAKNDYYENWHSHFEIENPTD</sequence>
<evidence type="ECO:0000313" key="2">
    <source>
        <dbReference type="Proteomes" id="UP000018896"/>
    </source>
</evidence>
<dbReference type="eggNOG" id="ENOG5030EMR">
    <property type="taxonomic scope" value="Bacteria"/>
</dbReference>
<dbReference type="OrthoDB" id="2876091at2"/>
<gene>
    <name evidence="1" type="ORF">JCM9157_2896</name>
</gene>
<organism evidence="1 2">
    <name type="scientific">Halalkalibacter akibai (strain ATCC 43226 / DSM 21942 / CIP 109018 / JCM 9157 / 1139)</name>
    <name type="common">Bacillus akibai</name>
    <dbReference type="NCBI Taxonomy" id="1236973"/>
    <lineage>
        <taxon>Bacteria</taxon>
        <taxon>Bacillati</taxon>
        <taxon>Bacillota</taxon>
        <taxon>Bacilli</taxon>
        <taxon>Bacillales</taxon>
        <taxon>Bacillaceae</taxon>
        <taxon>Halalkalibacter</taxon>
    </lineage>
</organism>
<proteinExistence type="predicted"/>
<protein>
    <submittedName>
        <fullName evidence="1">Uncharacterized protein</fullName>
    </submittedName>
</protein>
<dbReference type="EMBL" id="BAUV01000022">
    <property type="protein sequence ID" value="GAE35765.1"/>
    <property type="molecule type" value="Genomic_DNA"/>
</dbReference>
<dbReference type="AlphaFoldDB" id="W4QUB5"/>
<dbReference type="RefSeq" id="WP_035665289.1">
    <property type="nucleotide sequence ID" value="NZ_BAUV01000022.1"/>
</dbReference>
<reference evidence="1 2" key="1">
    <citation type="journal article" date="2014" name="Genome Announc.">
        <title>Draft Genome Sequences of Three Alkaliphilic Bacillus Strains, Bacillus wakoensis JCM 9140T, Bacillus akibai JCM 9157T, and Bacillus hemicellulosilyticus JCM 9152T.</title>
        <authorList>
            <person name="Yuki M."/>
            <person name="Oshima K."/>
            <person name="Suda W."/>
            <person name="Oshida Y."/>
            <person name="Kitamura K."/>
            <person name="Iida T."/>
            <person name="Hattori M."/>
            <person name="Ohkuma M."/>
        </authorList>
    </citation>
    <scope>NUCLEOTIDE SEQUENCE [LARGE SCALE GENOMIC DNA]</scope>
    <source>
        <strain evidence="1 2">JCM 9157</strain>
    </source>
</reference>
<dbReference type="Proteomes" id="UP000018896">
    <property type="component" value="Unassembled WGS sequence"/>
</dbReference>
<name>W4QUB5_HALA3</name>
<accession>W4QUB5</accession>
<evidence type="ECO:0000313" key="1">
    <source>
        <dbReference type="EMBL" id="GAE35765.1"/>
    </source>
</evidence>
<keyword evidence="2" id="KW-1185">Reference proteome</keyword>